<dbReference type="InterPro" id="IPR003661">
    <property type="entry name" value="HisK_dim/P_dom"/>
</dbReference>
<feature type="signal peptide" evidence="5">
    <location>
        <begin position="1"/>
        <end position="15"/>
    </location>
</feature>
<dbReference type="PANTHER" id="PTHR43547:SF2">
    <property type="entry name" value="HYBRID SIGNAL TRANSDUCTION HISTIDINE KINASE C"/>
    <property type="match status" value="1"/>
</dbReference>
<dbReference type="CDD" id="cd00082">
    <property type="entry name" value="HisKA"/>
    <property type="match status" value="1"/>
</dbReference>
<keyword evidence="7" id="KW-0418">Kinase</keyword>
<dbReference type="InterPro" id="IPR015943">
    <property type="entry name" value="WD40/YVTN_repeat-like_dom_sf"/>
</dbReference>
<dbReference type="InterPro" id="IPR005467">
    <property type="entry name" value="His_kinase_dom"/>
</dbReference>
<accession>A0AAC8QEN3</accession>
<dbReference type="Pfam" id="PF02518">
    <property type="entry name" value="HATPase_c"/>
    <property type="match status" value="1"/>
</dbReference>
<dbReference type="Pfam" id="PF07494">
    <property type="entry name" value="Reg_prop"/>
    <property type="match status" value="4"/>
</dbReference>
<comment type="catalytic activity">
    <reaction evidence="1">
        <text>ATP + protein L-histidine = ADP + protein N-phospho-L-histidine.</text>
        <dbReference type="EC" id="2.7.13.3"/>
    </reaction>
</comment>
<keyword evidence="4" id="KW-0175">Coiled coil</keyword>
<evidence type="ECO:0000256" key="3">
    <source>
        <dbReference type="ARBA" id="ARBA00022553"/>
    </source>
</evidence>
<keyword evidence="3" id="KW-0597">Phosphoprotein</keyword>
<feature type="domain" description="Histidine kinase" evidence="6">
    <location>
        <begin position="814"/>
        <end position="1036"/>
    </location>
</feature>
<dbReference type="Proteomes" id="UP000035579">
    <property type="component" value="Chromosome"/>
</dbReference>
<dbReference type="InterPro" id="IPR011110">
    <property type="entry name" value="Reg_prop"/>
</dbReference>
<evidence type="ECO:0000256" key="5">
    <source>
        <dbReference type="SAM" id="SignalP"/>
    </source>
</evidence>
<organism evidence="7 8">
    <name type="scientific">Archangium gephyra</name>
    <dbReference type="NCBI Taxonomy" id="48"/>
    <lineage>
        <taxon>Bacteria</taxon>
        <taxon>Pseudomonadati</taxon>
        <taxon>Myxococcota</taxon>
        <taxon>Myxococcia</taxon>
        <taxon>Myxococcales</taxon>
        <taxon>Cystobacterineae</taxon>
        <taxon>Archangiaceae</taxon>
        <taxon>Archangium</taxon>
    </lineage>
</organism>
<dbReference type="EC" id="2.7.13.3" evidence="2"/>
<dbReference type="SUPFAM" id="SSF63829">
    <property type="entry name" value="Calcium-dependent phosphotriesterase"/>
    <property type="match status" value="3"/>
</dbReference>
<dbReference type="SMART" id="SM00387">
    <property type="entry name" value="HATPase_c"/>
    <property type="match status" value="1"/>
</dbReference>
<dbReference type="AlphaFoldDB" id="A0AAC8QEN3"/>
<protein>
    <recommendedName>
        <fullName evidence="2">histidine kinase</fullName>
        <ecNumber evidence="2">2.7.13.3</ecNumber>
    </recommendedName>
</protein>
<feature type="chain" id="PRO_5042098937" description="histidine kinase" evidence="5">
    <location>
        <begin position="16"/>
        <end position="1047"/>
    </location>
</feature>
<dbReference type="Gene3D" id="1.10.287.130">
    <property type="match status" value="1"/>
</dbReference>
<dbReference type="SUPFAM" id="SSF55874">
    <property type="entry name" value="ATPase domain of HSP90 chaperone/DNA topoisomerase II/histidine kinase"/>
    <property type="match status" value="1"/>
</dbReference>
<evidence type="ECO:0000256" key="4">
    <source>
        <dbReference type="SAM" id="Coils"/>
    </source>
</evidence>
<evidence type="ECO:0000256" key="2">
    <source>
        <dbReference type="ARBA" id="ARBA00012438"/>
    </source>
</evidence>
<feature type="coiled-coil region" evidence="4">
    <location>
        <begin position="764"/>
        <end position="805"/>
    </location>
</feature>
<dbReference type="InterPro" id="IPR003594">
    <property type="entry name" value="HATPase_dom"/>
</dbReference>
<dbReference type="InterPro" id="IPR036097">
    <property type="entry name" value="HisK_dim/P_sf"/>
</dbReference>
<dbReference type="PANTHER" id="PTHR43547">
    <property type="entry name" value="TWO-COMPONENT HISTIDINE KINASE"/>
    <property type="match status" value="1"/>
</dbReference>
<dbReference type="Gene3D" id="2.60.40.10">
    <property type="entry name" value="Immunoglobulins"/>
    <property type="match status" value="1"/>
</dbReference>
<evidence type="ECO:0000313" key="8">
    <source>
        <dbReference type="Proteomes" id="UP000035579"/>
    </source>
</evidence>
<evidence type="ECO:0000256" key="1">
    <source>
        <dbReference type="ARBA" id="ARBA00000085"/>
    </source>
</evidence>
<dbReference type="InterPro" id="IPR011123">
    <property type="entry name" value="Y_Y_Y"/>
</dbReference>
<dbReference type="Pfam" id="PF00512">
    <property type="entry name" value="HisKA"/>
    <property type="match status" value="1"/>
</dbReference>
<dbReference type="Pfam" id="PF07495">
    <property type="entry name" value="Y_Y_Y"/>
    <property type="match status" value="1"/>
</dbReference>
<dbReference type="PRINTS" id="PR00344">
    <property type="entry name" value="BCTRLSENSOR"/>
</dbReference>
<keyword evidence="7" id="KW-0808">Transferase</keyword>
<proteinExistence type="predicted"/>
<dbReference type="InterPro" id="IPR004358">
    <property type="entry name" value="Sig_transdc_His_kin-like_C"/>
</dbReference>
<evidence type="ECO:0000259" key="6">
    <source>
        <dbReference type="PROSITE" id="PS50109"/>
    </source>
</evidence>
<dbReference type="PROSITE" id="PS50109">
    <property type="entry name" value="HIS_KIN"/>
    <property type="match status" value="1"/>
</dbReference>
<dbReference type="Gene3D" id="3.30.565.10">
    <property type="entry name" value="Histidine kinase-like ATPase, C-terminal domain"/>
    <property type="match status" value="1"/>
</dbReference>
<evidence type="ECO:0000313" key="7">
    <source>
        <dbReference type="EMBL" id="AKJ06116.1"/>
    </source>
</evidence>
<dbReference type="InterPro" id="IPR036890">
    <property type="entry name" value="HATPase_C_sf"/>
</dbReference>
<dbReference type="SMART" id="SM00388">
    <property type="entry name" value="HisKA"/>
    <property type="match status" value="1"/>
</dbReference>
<dbReference type="SUPFAM" id="SSF47384">
    <property type="entry name" value="Homodimeric domain of signal transducing histidine kinase"/>
    <property type="match status" value="1"/>
</dbReference>
<gene>
    <name evidence="7" type="ORF">AA314_07742</name>
</gene>
<dbReference type="InterPro" id="IPR013783">
    <property type="entry name" value="Ig-like_fold"/>
</dbReference>
<dbReference type="KEGG" id="age:AA314_07742"/>
<dbReference type="EMBL" id="CP011509">
    <property type="protein sequence ID" value="AKJ06116.1"/>
    <property type="molecule type" value="Genomic_DNA"/>
</dbReference>
<keyword evidence="5" id="KW-0732">Signal</keyword>
<sequence>MLLGLLLAVPANAWALEPGKALTQFPSSTWQTEDGLPQNSILSLVQTADGYLWGGTYEGLVRFDGVRFTVFDPENTPALPDRFIWGLARGQDGTLWIGTGSGLAGMREGTFFRVTPPQGITLSNLRRLLPARDGSLWITTAGHGLLRLSQGHFQVWKAGDGLGSDHVDALAEDAAGNLWVASQGGLLRWDGSAFQKGPAFADTPSRVLSLALDRDGGLWAGTLNGLVYRLREGRMHPVPEASLPGTPIGVLLVDRPGTLWVGSTDRGLLRLAHGQRSVLETPSGLEGDAILALLEDAEGNLWVGTESRGLHRLEDGLFSPYGRPEGVVHDMMAALHESRDGGLWFATQGGGVTRLKQGEMTHWTTREGLPSNRVLSIAEARDGGLWLGTQRGVSRWRAGRLTRSLGEAEGLHGGVRTVHEDEQGTLWAGTHLGLARWSGKRFELLSPRDGWPGASITVLHPRAAGGFWVGSGNGGLGFVREGRFVPLASAETPLTGSILTLHEEAEGTLWIGSTAGLTRWKAGRFTRFTRAEGLFDDAIFQALPDGRGNLWLGCNKGVFRVSQEELDAVAEGRLARVRSRLHGTDDGMRSPECNAVGWPSGLRSRDGRLWFPTIRGAVVYDPNHELAPAAPPPPVLLEEVRVDGRTVPASQWGQLPPGTERVEIHYTSPRLGSPRRLRFRYQLEGLDKDWVEAGPEQRKAGYTHLPPGHYRFRVMALSAEDGQTTPIAELSIHQQPRFHETRLFRAACVLAGALVIAGGMWLRLREHRQRQRQLQARVEERTTELRARLQELQDTRERLVQAEKLAAVGTLASGVGHEINNPLAFIISNLNYVTGELRDLTKREEESERWQEVEQALSEAKVGAERVRRIVADLRTLARAQREPSKEVDLHTLLDVTLATADGQLRPRARVVKEYGTPPTVLGDELRLGQVFLHLLVNAAQAIPEGRADQNEVQVTTRRDERGHAVIEVSDTGVGIPPEVLPHIFEPFFTTRPVGEGTGLGLSICHTHLQAMGGDIQVRSAPGRGTTFTVTLPPCAWPNRLTGSNRS</sequence>
<reference evidence="7 8" key="1">
    <citation type="submission" date="2015-05" db="EMBL/GenBank/DDBJ databases">
        <title>Genome assembly of Archangium gephyra DSM 2261.</title>
        <authorList>
            <person name="Sharma G."/>
            <person name="Subramanian S."/>
        </authorList>
    </citation>
    <scope>NUCLEOTIDE SEQUENCE [LARGE SCALE GENOMIC DNA]</scope>
    <source>
        <strain evidence="7 8">DSM 2261</strain>
    </source>
</reference>
<dbReference type="Gene3D" id="2.130.10.10">
    <property type="entry name" value="YVTN repeat-like/Quinoprotein amine dehydrogenase"/>
    <property type="match status" value="3"/>
</dbReference>
<name>A0AAC8QEN3_9BACT</name>
<dbReference type="GO" id="GO:0000155">
    <property type="term" value="F:phosphorelay sensor kinase activity"/>
    <property type="evidence" value="ECO:0007669"/>
    <property type="project" value="InterPro"/>
</dbReference>